<reference evidence="2" key="1">
    <citation type="submission" date="2015-01" db="EMBL/GenBank/DDBJ databases">
        <title>The Genome Sequence of Cryptococcus gattii MMRL2647.</title>
        <authorList>
            <consortium name="The Broad Institute Genomics Platform"/>
            <person name="Cuomo C."/>
            <person name="Litvintseva A."/>
            <person name="Chen Y."/>
            <person name="Heitman J."/>
            <person name="Sun S."/>
            <person name="Springer D."/>
            <person name="Dromer F."/>
            <person name="Young S."/>
            <person name="Zeng Q."/>
            <person name="Gargeya S."/>
            <person name="Abouelleil A."/>
            <person name="Alvarado L."/>
            <person name="Chapman S.B."/>
            <person name="Gainer-Dewar J."/>
            <person name="Goldberg J."/>
            <person name="Griggs A."/>
            <person name="Gujja S."/>
            <person name="Hansen M."/>
            <person name="Howarth C."/>
            <person name="Imamovic A."/>
            <person name="Larimer J."/>
            <person name="Murphy C."/>
            <person name="Naylor J."/>
            <person name="Pearson M."/>
            <person name="Priest M."/>
            <person name="Roberts A."/>
            <person name="Saif S."/>
            <person name="Shea T."/>
            <person name="Sykes S."/>
            <person name="Wortman J."/>
            <person name="Nusbaum C."/>
            <person name="Birren B."/>
        </authorList>
    </citation>
    <scope>NUCLEOTIDE SEQUENCE [LARGE SCALE GENOMIC DNA]</scope>
    <source>
        <strain evidence="2">IND107</strain>
    </source>
</reference>
<dbReference type="EMBL" id="ATAM02000001">
    <property type="protein sequence ID" value="KAL0255264.1"/>
    <property type="molecule type" value="Genomic_DNA"/>
</dbReference>
<gene>
    <name evidence="1" type="ORF">I308_100061</name>
</gene>
<evidence type="ECO:0000313" key="2">
    <source>
        <dbReference type="Proteomes" id="UP000054399"/>
    </source>
</evidence>
<reference evidence="1 2" key="2">
    <citation type="submission" date="2024-01" db="EMBL/GenBank/DDBJ databases">
        <title>Comparative genomics of Cryptococcus and Kwoniella reveals pathogenesis evolution and contrasting modes of karyotype evolution via chromosome fusion or intercentromeric recombination.</title>
        <authorList>
            <person name="Coelho M.A."/>
            <person name="David-Palma M."/>
            <person name="Shea T."/>
            <person name="Bowers K."/>
            <person name="Mcginley-Smith S."/>
            <person name="Mohammad A.W."/>
            <person name="Gnirke A."/>
            <person name="Yurkov A.M."/>
            <person name="Nowrousian M."/>
            <person name="Sun S."/>
            <person name="Cuomo C.A."/>
            <person name="Heitman J."/>
        </authorList>
    </citation>
    <scope>NUCLEOTIDE SEQUENCE [LARGE SCALE GENOMIC DNA]</scope>
    <source>
        <strain evidence="1 2">IND107</strain>
    </source>
</reference>
<proteinExistence type="predicted"/>
<evidence type="ECO:0000313" key="1">
    <source>
        <dbReference type="EMBL" id="KAL0255264.1"/>
    </source>
</evidence>
<dbReference type="Proteomes" id="UP000054399">
    <property type="component" value="Unassembled WGS sequence"/>
</dbReference>
<protein>
    <submittedName>
        <fullName evidence="1">Uncharacterized protein</fullName>
    </submittedName>
</protein>
<dbReference type="RefSeq" id="XP_066616541.1">
    <property type="nucleotide sequence ID" value="XM_066754640.1"/>
</dbReference>
<accession>A0ABR3C6Y2</accession>
<sequence length="69" mass="8127">MKDSRDDLSLVTYTDRDHYPERSRIMKRLWHGTAHSSVPCAKYTDDVLEFVLRWSKRLTTLFSTVHSGL</sequence>
<comment type="caution">
    <text evidence="1">The sequence shown here is derived from an EMBL/GenBank/DDBJ whole genome shotgun (WGS) entry which is preliminary data.</text>
</comment>
<organism evidence="1 2">
    <name type="scientific">Cryptococcus tetragattii IND107</name>
    <dbReference type="NCBI Taxonomy" id="1296105"/>
    <lineage>
        <taxon>Eukaryota</taxon>
        <taxon>Fungi</taxon>
        <taxon>Dikarya</taxon>
        <taxon>Basidiomycota</taxon>
        <taxon>Agaricomycotina</taxon>
        <taxon>Tremellomycetes</taxon>
        <taxon>Tremellales</taxon>
        <taxon>Cryptococcaceae</taxon>
        <taxon>Cryptococcus</taxon>
        <taxon>Cryptococcus gattii species complex</taxon>
    </lineage>
</organism>
<dbReference type="GeneID" id="91986919"/>
<name>A0ABR3C6Y2_9TREE</name>
<keyword evidence="2" id="KW-1185">Reference proteome</keyword>